<evidence type="ECO:0000313" key="1">
    <source>
        <dbReference type="EMBL" id="KXS94517.1"/>
    </source>
</evidence>
<dbReference type="OrthoDB" id="6105938at2759"/>
<dbReference type="AlphaFoldDB" id="A0A139GWD9"/>
<comment type="caution">
    <text evidence="1">The sequence shown here is derived from an EMBL/GenBank/DDBJ whole genome shotgun (WGS) entry which is preliminary data.</text>
</comment>
<reference evidence="1 2" key="1">
    <citation type="submission" date="2015-07" db="EMBL/GenBank/DDBJ databases">
        <title>Comparative genomics of the Sigatoka disease complex on banana suggests a link between parallel evolutionary changes in Pseudocercospora fijiensis and Pseudocercospora eumusae and increased virulence on the banana host.</title>
        <authorList>
            <person name="Chang T.-C."/>
            <person name="Salvucci A."/>
            <person name="Crous P.W."/>
            <person name="Stergiopoulos I."/>
        </authorList>
    </citation>
    <scope>NUCLEOTIDE SEQUENCE [LARGE SCALE GENOMIC DNA]</scope>
    <source>
        <strain evidence="1 2">CBS 116634</strain>
    </source>
</reference>
<dbReference type="EMBL" id="LFZO01000970">
    <property type="protein sequence ID" value="KXS94517.1"/>
    <property type="molecule type" value="Genomic_DNA"/>
</dbReference>
<name>A0A139GWD9_9PEZI</name>
<gene>
    <name evidence="1" type="ORF">AC579_2839</name>
</gene>
<protein>
    <submittedName>
        <fullName evidence="1">Uncharacterized protein</fullName>
    </submittedName>
</protein>
<organism evidence="1 2">
    <name type="scientific">Pseudocercospora musae</name>
    <dbReference type="NCBI Taxonomy" id="113226"/>
    <lineage>
        <taxon>Eukaryota</taxon>
        <taxon>Fungi</taxon>
        <taxon>Dikarya</taxon>
        <taxon>Ascomycota</taxon>
        <taxon>Pezizomycotina</taxon>
        <taxon>Dothideomycetes</taxon>
        <taxon>Dothideomycetidae</taxon>
        <taxon>Mycosphaerellales</taxon>
        <taxon>Mycosphaerellaceae</taxon>
        <taxon>Pseudocercospora</taxon>
    </lineage>
</organism>
<evidence type="ECO:0000313" key="2">
    <source>
        <dbReference type="Proteomes" id="UP000073492"/>
    </source>
</evidence>
<accession>A0A139GWD9</accession>
<dbReference type="Proteomes" id="UP000073492">
    <property type="component" value="Unassembled WGS sequence"/>
</dbReference>
<proteinExistence type="predicted"/>
<sequence length="125" mass="14546">MYPPVGSRDLDLLARSFNRKIDYGASRSAPAIMTEQYADSLVATPKEKRLREERPSWADTVSKIQDVLSIPAHNNKVLEGESSFDVTPSQIVIHYWHFDSIRSYDSARDMHYWCFWTSYSNWPGW</sequence>
<keyword evidence="2" id="KW-1185">Reference proteome</keyword>